<proteinExistence type="predicted"/>
<protein>
    <submittedName>
        <fullName evidence="1">Uncharacterized protein</fullName>
    </submittedName>
</protein>
<sequence length="77" mass="9126">MNRCYVEVLCRHTLQGEIRPVSIIWNNGVEYKIDRILQCCPAASLKSGGAGMRYTCLFNQECRYLFHDHDKWFIEKR</sequence>
<evidence type="ECO:0000313" key="2">
    <source>
        <dbReference type="Proteomes" id="UP000243297"/>
    </source>
</evidence>
<evidence type="ECO:0000313" key="1">
    <source>
        <dbReference type="EMBL" id="SJZ98630.1"/>
    </source>
</evidence>
<dbReference type="STRING" id="118967.SAMN02745191_2312"/>
<gene>
    <name evidence="1" type="ORF">SAMN02745191_2312</name>
</gene>
<dbReference type="RefSeq" id="WP_078712697.1">
    <property type="nucleotide sequence ID" value="NZ_FUWY01000008.1"/>
</dbReference>
<name>A0A1T4Q4C3_9FIRM</name>
<dbReference type="AlphaFoldDB" id="A0A1T4Q4C3"/>
<dbReference type="Proteomes" id="UP000243297">
    <property type="component" value="Unassembled WGS sequence"/>
</dbReference>
<dbReference type="OrthoDB" id="1683857at2"/>
<accession>A0A1T4Q4C3</accession>
<organism evidence="1 2">
    <name type="scientific">Anaerorhabdus furcosa</name>
    <dbReference type="NCBI Taxonomy" id="118967"/>
    <lineage>
        <taxon>Bacteria</taxon>
        <taxon>Bacillati</taxon>
        <taxon>Bacillota</taxon>
        <taxon>Erysipelotrichia</taxon>
        <taxon>Erysipelotrichales</taxon>
        <taxon>Erysipelotrichaceae</taxon>
        <taxon>Anaerorhabdus</taxon>
    </lineage>
</organism>
<keyword evidence="2" id="KW-1185">Reference proteome</keyword>
<dbReference type="EMBL" id="FUWY01000008">
    <property type="protein sequence ID" value="SJZ98630.1"/>
    <property type="molecule type" value="Genomic_DNA"/>
</dbReference>
<reference evidence="2" key="1">
    <citation type="submission" date="2017-02" db="EMBL/GenBank/DDBJ databases">
        <authorList>
            <person name="Varghese N."/>
            <person name="Submissions S."/>
        </authorList>
    </citation>
    <scope>NUCLEOTIDE SEQUENCE [LARGE SCALE GENOMIC DNA]</scope>
    <source>
        <strain evidence="2">ATCC 25662</strain>
    </source>
</reference>